<protein>
    <submittedName>
        <fullName evidence="2">Uncharacterized protein</fullName>
    </submittedName>
</protein>
<keyword evidence="3" id="KW-1185">Reference proteome</keyword>
<evidence type="ECO:0000256" key="1">
    <source>
        <dbReference type="SAM" id="Phobius"/>
    </source>
</evidence>
<evidence type="ECO:0000313" key="2">
    <source>
        <dbReference type="EMBL" id="RIA84945.1"/>
    </source>
</evidence>
<dbReference type="Proteomes" id="UP000265703">
    <property type="component" value="Unassembled WGS sequence"/>
</dbReference>
<name>A0A397SLG1_9GLOM</name>
<keyword evidence="1" id="KW-1133">Transmembrane helix</keyword>
<accession>A0A397SLG1</accession>
<evidence type="ECO:0000313" key="3">
    <source>
        <dbReference type="Proteomes" id="UP000265703"/>
    </source>
</evidence>
<reference evidence="2 3" key="1">
    <citation type="submission" date="2018-06" db="EMBL/GenBank/DDBJ databases">
        <title>Comparative genomics reveals the genomic features of Rhizophagus irregularis, R. cerebriforme, R. diaphanum and Gigaspora rosea, and their symbiotic lifestyle signature.</title>
        <authorList>
            <person name="Morin E."/>
            <person name="San Clemente H."/>
            <person name="Chen E.C.H."/>
            <person name="De La Providencia I."/>
            <person name="Hainaut M."/>
            <person name="Kuo A."/>
            <person name="Kohler A."/>
            <person name="Murat C."/>
            <person name="Tang N."/>
            <person name="Roy S."/>
            <person name="Loubradou J."/>
            <person name="Henrissat B."/>
            <person name="Grigoriev I.V."/>
            <person name="Corradi N."/>
            <person name="Roux C."/>
            <person name="Martin F.M."/>
        </authorList>
    </citation>
    <scope>NUCLEOTIDE SEQUENCE [LARGE SCALE GENOMIC DNA]</scope>
    <source>
        <strain evidence="2 3">DAOM 227022</strain>
    </source>
</reference>
<keyword evidence="1" id="KW-0472">Membrane</keyword>
<dbReference type="EMBL" id="QKYT01000458">
    <property type="protein sequence ID" value="RIA84945.1"/>
    <property type="molecule type" value="Genomic_DNA"/>
</dbReference>
<comment type="caution">
    <text evidence="2">The sequence shown here is derived from an EMBL/GenBank/DDBJ whole genome shotgun (WGS) entry which is preliminary data.</text>
</comment>
<proteinExistence type="predicted"/>
<feature type="transmembrane region" description="Helical" evidence="1">
    <location>
        <begin position="254"/>
        <end position="276"/>
    </location>
</feature>
<sequence>MNLADLFRENRRSEPIILFGLKLFTMIILIACLTGYLVIVLIDVEQDAPIIRTSFVNVDAIHPPILNSNTISTISSNSSIQPLDCSSDITQPVEVVTTRKTYIGFYIPPQDVLFKKGGELDLFSITLYLNIVDGNYTPDKISNINIAAFDSEYGPDKLSTSPYDDSIQSLNMYTLAPTQIYEFSYSRIIREFIKPSWKNKFGVPPTYEQKSNIVSDISGSPLAKTQLFANTVMISVRPKSINIVQIDREIRTNIYLGSAGLIGGAWGLAAALYGLLFGADALRPWGLVQSYCCGFSRKTQKHLGDSLPIIPFFDTSELNTKHHPSKHALSLTEQNELILSRIDSLELFLQEYVVDVRYLDGIRRRKFESSKAVSSITTNTTNSTRNSTENTIV</sequence>
<keyword evidence="1" id="KW-0812">Transmembrane</keyword>
<gene>
    <name evidence="2" type="ORF">C1645_831519</name>
</gene>
<dbReference type="AlphaFoldDB" id="A0A397SLG1"/>
<feature type="transmembrane region" description="Helical" evidence="1">
    <location>
        <begin position="21"/>
        <end position="42"/>
    </location>
</feature>
<organism evidence="2 3">
    <name type="scientific">Glomus cerebriforme</name>
    <dbReference type="NCBI Taxonomy" id="658196"/>
    <lineage>
        <taxon>Eukaryota</taxon>
        <taxon>Fungi</taxon>
        <taxon>Fungi incertae sedis</taxon>
        <taxon>Mucoromycota</taxon>
        <taxon>Glomeromycotina</taxon>
        <taxon>Glomeromycetes</taxon>
        <taxon>Glomerales</taxon>
        <taxon>Glomeraceae</taxon>
        <taxon>Glomus</taxon>
    </lineage>
</organism>
<dbReference type="OrthoDB" id="2444199at2759"/>